<protein>
    <submittedName>
        <fullName evidence="3">Phosphatase</fullName>
    </submittedName>
</protein>
<dbReference type="InterPro" id="IPR006439">
    <property type="entry name" value="HAD-SF_hydro_IA"/>
</dbReference>
<gene>
    <name evidence="3" type="ORF">GCM10007111_30060</name>
</gene>
<proteinExistence type="predicted"/>
<evidence type="ECO:0000313" key="4">
    <source>
        <dbReference type="Proteomes" id="UP000634435"/>
    </source>
</evidence>
<keyword evidence="4" id="KW-1185">Reference proteome</keyword>
<name>A0ABQ2DQT4_9BACI</name>
<reference evidence="4" key="1">
    <citation type="journal article" date="2019" name="Int. J. Syst. Evol. Microbiol.">
        <title>The Global Catalogue of Microorganisms (GCM) 10K type strain sequencing project: providing services to taxonomists for standard genome sequencing and annotation.</title>
        <authorList>
            <consortium name="The Broad Institute Genomics Platform"/>
            <consortium name="The Broad Institute Genome Sequencing Center for Infectious Disease"/>
            <person name="Wu L."/>
            <person name="Ma J."/>
        </authorList>
    </citation>
    <scope>NUCLEOTIDE SEQUENCE [LARGE SCALE GENOMIC DNA]</scope>
    <source>
        <strain evidence="4">JCM 30071</strain>
    </source>
</reference>
<sequence>MYQVFIFDLDGTIIDSEKIGLEALQATLSEMGIVKDLEELRFSIGIPGLRTLEVLDISDTQTALDTWFQKQQPHMQNVPIFRDILEVIKRLPKTGIVTSQTKKELQAGFERLSIAQHFQTVVSADDTEYHKPNPDPLQLALQYLNCDSNEAIYIGDSPYDMECAKSAGVDFGVAAWGLTSTTRFTNAEYIFKNPYEILQLTTPKLPQRLGPNKGRSLKSEQ</sequence>
<dbReference type="InterPro" id="IPR041492">
    <property type="entry name" value="HAD_2"/>
</dbReference>
<dbReference type="Pfam" id="PF13419">
    <property type="entry name" value="HAD_2"/>
    <property type="match status" value="1"/>
</dbReference>
<organism evidence="3 4">
    <name type="scientific">Virgibacillus kapii</name>
    <dbReference type="NCBI Taxonomy" id="1638645"/>
    <lineage>
        <taxon>Bacteria</taxon>
        <taxon>Bacillati</taxon>
        <taxon>Bacillota</taxon>
        <taxon>Bacilli</taxon>
        <taxon>Bacillales</taxon>
        <taxon>Bacillaceae</taxon>
        <taxon>Virgibacillus</taxon>
    </lineage>
</organism>
<keyword evidence="2" id="KW-0460">Magnesium</keyword>
<dbReference type="InterPro" id="IPR023198">
    <property type="entry name" value="PGP-like_dom2"/>
</dbReference>
<evidence type="ECO:0000313" key="3">
    <source>
        <dbReference type="EMBL" id="GGJ66084.1"/>
    </source>
</evidence>
<dbReference type="EMBL" id="BMPN01000005">
    <property type="protein sequence ID" value="GGJ66084.1"/>
    <property type="molecule type" value="Genomic_DNA"/>
</dbReference>
<evidence type="ECO:0000256" key="1">
    <source>
        <dbReference type="ARBA" id="ARBA00022801"/>
    </source>
</evidence>
<dbReference type="PANTHER" id="PTHR43434">
    <property type="entry name" value="PHOSPHOGLYCOLATE PHOSPHATASE"/>
    <property type="match status" value="1"/>
</dbReference>
<dbReference type="NCBIfam" id="TIGR01549">
    <property type="entry name" value="HAD-SF-IA-v1"/>
    <property type="match status" value="1"/>
</dbReference>
<dbReference type="Gene3D" id="3.40.50.1000">
    <property type="entry name" value="HAD superfamily/HAD-like"/>
    <property type="match status" value="1"/>
</dbReference>
<dbReference type="InterPro" id="IPR050155">
    <property type="entry name" value="HAD-like_hydrolase_sf"/>
</dbReference>
<dbReference type="InterPro" id="IPR036412">
    <property type="entry name" value="HAD-like_sf"/>
</dbReference>
<dbReference type="SFLD" id="SFLDG01135">
    <property type="entry name" value="C1.5.6:_HAD__Beta-PGM__Phospha"/>
    <property type="match status" value="1"/>
</dbReference>
<dbReference type="SFLD" id="SFLDS00003">
    <property type="entry name" value="Haloacid_Dehalogenase"/>
    <property type="match status" value="1"/>
</dbReference>
<dbReference type="InterPro" id="IPR023214">
    <property type="entry name" value="HAD_sf"/>
</dbReference>
<accession>A0ABQ2DQT4</accession>
<keyword evidence="1" id="KW-0378">Hydrolase</keyword>
<comment type="caution">
    <text evidence="3">The sequence shown here is derived from an EMBL/GenBank/DDBJ whole genome shotgun (WGS) entry which is preliminary data.</text>
</comment>
<dbReference type="SUPFAM" id="SSF56784">
    <property type="entry name" value="HAD-like"/>
    <property type="match status" value="1"/>
</dbReference>
<dbReference type="SFLD" id="SFLDG01129">
    <property type="entry name" value="C1.5:_HAD__Beta-PGM__Phosphata"/>
    <property type="match status" value="1"/>
</dbReference>
<dbReference type="RefSeq" id="WP_188943619.1">
    <property type="nucleotide sequence ID" value="NZ_BMPN01000005.1"/>
</dbReference>
<dbReference type="PANTHER" id="PTHR43434:SF26">
    <property type="entry name" value="PYROPHOSPHATASE PPAX"/>
    <property type="match status" value="1"/>
</dbReference>
<evidence type="ECO:0000256" key="2">
    <source>
        <dbReference type="ARBA" id="ARBA00022842"/>
    </source>
</evidence>
<dbReference type="Gene3D" id="1.10.150.240">
    <property type="entry name" value="Putative phosphatase, domain 2"/>
    <property type="match status" value="1"/>
</dbReference>
<dbReference type="PRINTS" id="PR00413">
    <property type="entry name" value="HADHALOGNASE"/>
</dbReference>
<dbReference type="Proteomes" id="UP000634435">
    <property type="component" value="Unassembled WGS sequence"/>
</dbReference>